<evidence type="ECO:0000256" key="3">
    <source>
        <dbReference type="ARBA" id="ARBA00022475"/>
    </source>
</evidence>
<name>A0A8J6M3W5_9FIRM</name>
<evidence type="ECO:0000313" key="12">
    <source>
        <dbReference type="Proteomes" id="UP000628736"/>
    </source>
</evidence>
<evidence type="ECO:0000256" key="9">
    <source>
        <dbReference type="SAM" id="Phobius"/>
    </source>
</evidence>
<evidence type="ECO:0000313" key="11">
    <source>
        <dbReference type="EMBL" id="MBC5723710.1"/>
    </source>
</evidence>
<evidence type="ECO:0000256" key="6">
    <source>
        <dbReference type="ARBA" id="ARBA00022989"/>
    </source>
</evidence>
<keyword evidence="4" id="KW-0997">Cell inner membrane</keyword>
<evidence type="ECO:0000256" key="4">
    <source>
        <dbReference type="ARBA" id="ARBA00022519"/>
    </source>
</evidence>
<keyword evidence="5 9" id="KW-0812">Transmembrane</keyword>
<feature type="domain" description="Tripartite ATP-independent periplasmic transporters DctQ component" evidence="10">
    <location>
        <begin position="24"/>
        <end position="152"/>
    </location>
</feature>
<evidence type="ECO:0000256" key="7">
    <source>
        <dbReference type="ARBA" id="ARBA00023136"/>
    </source>
</evidence>
<sequence length="165" mass="18637">MKTLVKIWDHLEEYILVPSLMLSTALIFYQVVMRFLFKDAPSWSEEAVRYLYVWQTWLGVSYAARNGTHLRITMIKDRLSPKGQKILELFVTAIWIGFAVFVFIQGMAAVQTIAAFGQKSTALRIPMQICYASIPVGMVLMSIRLIETTIKSLIGKKTVEGGAAE</sequence>
<feature type="transmembrane region" description="Helical" evidence="9">
    <location>
        <begin position="86"/>
        <end position="105"/>
    </location>
</feature>
<dbReference type="PANTHER" id="PTHR35011:SF2">
    <property type="entry name" value="2,3-DIKETO-L-GULONATE TRAP TRANSPORTER SMALL PERMEASE PROTEIN YIAM"/>
    <property type="match status" value="1"/>
</dbReference>
<organism evidence="11 12">
    <name type="scientific">Flintibacter hominis</name>
    <dbReference type="NCBI Taxonomy" id="2763048"/>
    <lineage>
        <taxon>Bacteria</taxon>
        <taxon>Bacillati</taxon>
        <taxon>Bacillota</taxon>
        <taxon>Clostridia</taxon>
        <taxon>Eubacteriales</taxon>
        <taxon>Flintibacter</taxon>
    </lineage>
</organism>
<dbReference type="PANTHER" id="PTHR35011">
    <property type="entry name" value="2,3-DIKETO-L-GULONATE TRAP TRANSPORTER SMALL PERMEASE PROTEIN YIAM"/>
    <property type="match status" value="1"/>
</dbReference>
<dbReference type="InterPro" id="IPR055348">
    <property type="entry name" value="DctQ"/>
</dbReference>
<keyword evidence="2" id="KW-0813">Transport</keyword>
<keyword evidence="6 9" id="KW-1133">Transmembrane helix</keyword>
<dbReference type="Pfam" id="PF04290">
    <property type="entry name" value="DctQ"/>
    <property type="match status" value="1"/>
</dbReference>
<keyword evidence="7 9" id="KW-0472">Membrane</keyword>
<dbReference type="EMBL" id="JACOPO010000012">
    <property type="protein sequence ID" value="MBC5723710.1"/>
    <property type="molecule type" value="Genomic_DNA"/>
</dbReference>
<feature type="transmembrane region" description="Helical" evidence="9">
    <location>
        <begin position="14"/>
        <end position="37"/>
    </location>
</feature>
<protein>
    <submittedName>
        <fullName evidence="11">TRAP transporter small permease</fullName>
    </submittedName>
</protein>
<dbReference type="GO" id="GO:0005886">
    <property type="term" value="C:plasma membrane"/>
    <property type="evidence" value="ECO:0007669"/>
    <property type="project" value="UniProtKB-SubCell"/>
</dbReference>
<dbReference type="RefSeq" id="WP_186853409.1">
    <property type="nucleotide sequence ID" value="NZ_JACOPO010000012.1"/>
</dbReference>
<accession>A0A8J6M3W5</accession>
<comment type="subcellular location">
    <subcellularLocation>
        <location evidence="1">Cell inner membrane</location>
        <topology evidence="1">Multi-pass membrane protein</topology>
    </subcellularLocation>
</comment>
<keyword evidence="12" id="KW-1185">Reference proteome</keyword>
<feature type="transmembrane region" description="Helical" evidence="9">
    <location>
        <begin position="125"/>
        <end position="146"/>
    </location>
</feature>
<evidence type="ECO:0000259" key="10">
    <source>
        <dbReference type="Pfam" id="PF04290"/>
    </source>
</evidence>
<evidence type="ECO:0000256" key="2">
    <source>
        <dbReference type="ARBA" id="ARBA00022448"/>
    </source>
</evidence>
<keyword evidence="3" id="KW-1003">Cell membrane</keyword>
<dbReference type="GO" id="GO:0022857">
    <property type="term" value="F:transmembrane transporter activity"/>
    <property type="evidence" value="ECO:0007669"/>
    <property type="project" value="TreeGrafter"/>
</dbReference>
<comment type="caution">
    <text evidence="11">The sequence shown here is derived from an EMBL/GenBank/DDBJ whole genome shotgun (WGS) entry which is preliminary data.</text>
</comment>
<dbReference type="Proteomes" id="UP000628736">
    <property type="component" value="Unassembled WGS sequence"/>
</dbReference>
<evidence type="ECO:0000256" key="5">
    <source>
        <dbReference type="ARBA" id="ARBA00022692"/>
    </source>
</evidence>
<gene>
    <name evidence="11" type="ORF">H8S11_12935</name>
</gene>
<dbReference type="AlphaFoldDB" id="A0A8J6M3W5"/>
<dbReference type="InterPro" id="IPR007387">
    <property type="entry name" value="TRAP_DctQ"/>
</dbReference>
<evidence type="ECO:0000256" key="1">
    <source>
        <dbReference type="ARBA" id="ARBA00004429"/>
    </source>
</evidence>
<comment type="similarity">
    <text evidence="8">Belongs to the TRAP transporter small permease family.</text>
</comment>
<dbReference type="GO" id="GO:0015740">
    <property type="term" value="P:C4-dicarboxylate transport"/>
    <property type="evidence" value="ECO:0007669"/>
    <property type="project" value="TreeGrafter"/>
</dbReference>
<reference evidence="11" key="1">
    <citation type="submission" date="2020-08" db="EMBL/GenBank/DDBJ databases">
        <title>Genome public.</title>
        <authorList>
            <person name="Liu C."/>
            <person name="Sun Q."/>
        </authorList>
    </citation>
    <scope>NUCLEOTIDE SEQUENCE</scope>
    <source>
        <strain evidence="11">NSJ-23</strain>
    </source>
</reference>
<proteinExistence type="inferred from homology"/>
<evidence type="ECO:0000256" key="8">
    <source>
        <dbReference type="ARBA" id="ARBA00038436"/>
    </source>
</evidence>